<evidence type="ECO:0008006" key="5">
    <source>
        <dbReference type="Google" id="ProtNLM"/>
    </source>
</evidence>
<dbReference type="RefSeq" id="WP_087617046.1">
    <property type="nucleotide sequence ID" value="NZ_JAFBEY010000003.1"/>
</dbReference>
<dbReference type="CDD" id="cd05233">
    <property type="entry name" value="SDR_c"/>
    <property type="match status" value="1"/>
</dbReference>
<comment type="caution">
    <text evidence="3">The sequence shown here is derived from an EMBL/GenBank/DDBJ whole genome shotgun (WGS) entry which is preliminary data.</text>
</comment>
<evidence type="ECO:0000313" key="4">
    <source>
        <dbReference type="Proteomes" id="UP000196594"/>
    </source>
</evidence>
<evidence type="ECO:0000313" key="3">
    <source>
        <dbReference type="EMBL" id="OUZ39218.1"/>
    </source>
</evidence>
<evidence type="ECO:0000256" key="1">
    <source>
        <dbReference type="ARBA" id="ARBA00006484"/>
    </source>
</evidence>
<dbReference type="InterPro" id="IPR036291">
    <property type="entry name" value="NAD(P)-bd_dom_sf"/>
</dbReference>
<name>A0ABX3ZIP3_9BACL</name>
<sequence length="272" mass="29092">MLIEQKVAIVTGAANGMGKATAQLFIEHGATVVLVDYQEQQGIKTAQMLGSNAYYFNPVDITKPVQIQQVVQKTIAKFGRIDILVNCAGGVMSPNGSSSNIDMSEWQAMIELNLTGTMNVIMEVLPHMKEQKAGKIINLSSLGALNPYVPVLHYHAAKAGVESITKNLAFELASKNIHVNTIAPGPILTPFWDKLMPPGEEREAMITELAKKEVPLGRIGQPEDIAGVALFLASSLSDFVTGQKINVGGGIGNIISMNGTFTNSPGNKEFAT</sequence>
<dbReference type="NCBIfam" id="NF005559">
    <property type="entry name" value="PRK07231.1"/>
    <property type="match status" value="1"/>
</dbReference>
<protein>
    <recommendedName>
        <fullName evidence="5">SDR family oxidoreductase</fullName>
    </recommendedName>
</protein>
<proteinExistence type="inferred from homology"/>
<dbReference type="PRINTS" id="PR00081">
    <property type="entry name" value="GDHRDH"/>
</dbReference>
<comment type="similarity">
    <text evidence="1">Belongs to the short-chain dehydrogenases/reductases (SDR) family.</text>
</comment>
<dbReference type="PRINTS" id="PR00080">
    <property type="entry name" value="SDRFAMILY"/>
</dbReference>
<dbReference type="EMBL" id="NHNT01000004">
    <property type="protein sequence ID" value="OUZ39218.1"/>
    <property type="molecule type" value="Genomic_DNA"/>
</dbReference>
<organism evidence="3 4">
    <name type="scientific">Solibacillus kalamii</name>
    <dbReference type="NCBI Taxonomy" id="1748298"/>
    <lineage>
        <taxon>Bacteria</taxon>
        <taxon>Bacillati</taxon>
        <taxon>Bacillota</taxon>
        <taxon>Bacilli</taxon>
        <taxon>Bacillales</taxon>
        <taxon>Caryophanaceae</taxon>
        <taxon>Solibacillus</taxon>
    </lineage>
</organism>
<reference evidence="3 4" key="1">
    <citation type="journal article" date="2017" name="Int. J. Syst. Evol. Microbiol.">
        <title>Solibacillus kalamii sp. nov., isolated from a high-efficiency particulate arrestance filter system used in the International Space Station.</title>
        <authorList>
            <person name="Checinska Sielaff A."/>
            <person name="Kumar R.M."/>
            <person name="Pal D."/>
            <person name="Mayilraj S."/>
            <person name="Venkateswaran K."/>
        </authorList>
    </citation>
    <scope>NUCLEOTIDE SEQUENCE [LARGE SCALE GENOMIC DNA]</scope>
    <source>
        <strain evidence="3 4">ISSFR-015</strain>
    </source>
</reference>
<keyword evidence="4" id="KW-1185">Reference proteome</keyword>
<dbReference type="InterPro" id="IPR002347">
    <property type="entry name" value="SDR_fam"/>
</dbReference>
<dbReference type="PANTHER" id="PTHR42760:SF133">
    <property type="entry name" value="3-OXOACYL-[ACYL-CARRIER-PROTEIN] REDUCTASE"/>
    <property type="match status" value="1"/>
</dbReference>
<dbReference type="Pfam" id="PF13561">
    <property type="entry name" value="adh_short_C2"/>
    <property type="match status" value="1"/>
</dbReference>
<keyword evidence="2" id="KW-0560">Oxidoreductase</keyword>
<dbReference type="Proteomes" id="UP000196594">
    <property type="component" value="Unassembled WGS sequence"/>
</dbReference>
<gene>
    <name evidence="3" type="ORF">CBM15_08140</name>
</gene>
<evidence type="ECO:0000256" key="2">
    <source>
        <dbReference type="ARBA" id="ARBA00023002"/>
    </source>
</evidence>
<accession>A0ABX3ZIP3</accession>
<dbReference type="PANTHER" id="PTHR42760">
    <property type="entry name" value="SHORT-CHAIN DEHYDROGENASES/REDUCTASES FAMILY MEMBER"/>
    <property type="match status" value="1"/>
</dbReference>
<dbReference type="Gene3D" id="3.40.50.720">
    <property type="entry name" value="NAD(P)-binding Rossmann-like Domain"/>
    <property type="match status" value="1"/>
</dbReference>
<dbReference type="SUPFAM" id="SSF51735">
    <property type="entry name" value="NAD(P)-binding Rossmann-fold domains"/>
    <property type="match status" value="1"/>
</dbReference>